<feature type="non-terminal residue" evidence="1">
    <location>
        <position position="106"/>
    </location>
</feature>
<name>A0A0F8XW25_9ZZZZ</name>
<dbReference type="EMBL" id="LAZR01056907">
    <property type="protein sequence ID" value="KKK73168.1"/>
    <property type="molecule type" value="Genomic_DNA"/>
</dbReference>
<dbReference type="Gene3D" id="1.10.10.10">
    <property type="entry name" value="Winged helix-like DNA-binding domain superfamily/Winged helix DNA-binding domain"/>
    <property type="match status" value="1"/>
</dbReference>
<dbReference type="InterPro" id="IPR036388">
    <property type="entry name" value="WH-like_DNA-bd_sf"/>
</dbReference>
<evidence type="ECO:0000313" key="1">
    <source>
        <dbReference type="EMBL" id="KKK73168.1"/>
    </source>
</evidence>
<dbReference type="InterPro" id="IPR013324">
    <property type="entry name" value="RNA_pol_sigma_r3/r4-like"/>
</dbReference>
<sequence>MKSEGTWRLAVLKIADVFGVLPDEMFSPEQLMLEVEKNHRNYLISHDEVMRLADQRETHLSLAEDEKDAEQMRAVIGSTLDMLTSREKLVIQMRYGLGGYCEHTLT</sequence>
<proteinExistence type="predicted"/>
<organism evidence="1">
    <name type="scientific">marine sediment metagenome</name>
    <dbReference type="NCBI Taxonomy" id="412755"/>
    <lineage>
        <taxon>unclassified sequences</taxon>
        <taxon>metagenomes</taxon>
        <taxon>ecological metagenomes</taxon>
    </lineage>
</organism>
<gene>
    <name evidence="1" type="ORF">LCGC14_2896550</name>
</gene>
<accession>A0A0F8XW25</accession>
<protein>
    <submittedName>
        <fullName evidence="1">Uncharacterized protein</fullName>
    </submittedName>
</protein>
<reference evidence="1" key="1">
    <citation type="journal article" date="2015" name="Nature">
        <title>Complex archaea that bridge the gap between prokaryotes and eukaryotes.</title>
        <authorList>
            <person name="Spang A."/>
            <person name="Saw J.H."/>
            <person name="Jorgensen S.L."/>
            <person name="Zaremba-Niedzwiedzka K."/>
            <person name="Martijn J."/>
            <person name="Lind A.E."/>
            <person name="van Eijk R."/>
            <person name="Schleper C."/>
            <person name="Guy L."/>
            <person name="Ettema T.J."/>
        </authorList>
    </citation>
    <scope>NUCLEOTIDE SEQUENCE</scope>
</reference>
<dbReference type="AlphaFoldDB" id="A0A0F8XW25"/>
<comment type="caution">
    <text evidence="1">The sequence shown here is derived from an EMBL/GenBank/DDBJ whole genome shotgun (WGS) entry which is preliminary data.</text>
</comment>
<dbReference type="SUPFAM" id="SSF88659">
    <property type="entry name" value="Sigma3 and sigma4 domains of RNA polymerase sigma factors"/>
    <property type="match status" value="1"/>
</dbReference>